<gene>
    <name evidence="2" type="ORF">LX69_02910</name>
</gene>
<dbReference type="Proteomes" id="UP000249239">
    <property type="component" value="Unassembled WGS sequence"/>
</dbReference>
<keyword evidence="1" id="KW-0472">Membrane</keyword>
<organism evidence="2 3">
    <name type="scientific">Breznakibacter xylanolyticus</name>
    <dbReference type="NCBI Taxonomy" id="990"/>
    <lineage>
        <taxon>Bacteria</taxon>
        <taxon>Pseudomonadati</taxon>
        <taxon>Bacteroidota</taxon>
        <taxon>Bacteroidia</taxon>
        <taxon>Marinilabiliales</taxon>
        <taxon>Marinilabiliaceae</taxon>
        <taxon>Breznakibacter</taxon>
    </lineage>
</organism>
<evidence type="ECO:0000313" key="2">
    <source>
        <dbReference type="EMBL" id="PZX12319.1"/>
    </source>
</evidence>
<keyword evidence="1" id="KW-0812">Transmembrane</keyword>
<proteinExistence type="predicted"/>
<dbReference type="AlphaFoldDB" id="A0A2W7PSA6"/>
<name>A0A2W7PSA6_9BACT</name>
<evidence type="ECO:0000256" key="1">
    <source>
        <dbReference type="SAM" id="Phobius"/>
    </source>
</evidence>
<evidence type="ECO:0000313" key="3">
    <source>
        <dbReference type="Proteomes" id="UP000249239"/>
    </source>
</evidence>
<sequence length="172" mass="19634">MIASFEIFALLLFLLLTVGILLIVHWFLKYFMLQQRTALMKDDRKHLLNLRLQAYERLTLFLERMHPESLVIREQQSGLVTHQFHNVLLKSIRSEFEHNLAMQLYVAGDTWEQVKEAREEVVKLINTSAAQVAPNAPSVELGRVIIEQGGGATLRSLKKAIDKVKSDVALLG</sequence>
<keyword evidence="3" id="KW-1185">Reference proteome</keyword>
<accession>A0A2W7PSA6</accession>
<dbReference type="EMBL" id="QKZK01000032">
    <property type="protein sequence ID" value="PZX12319.1"/>
    <property type="molecule type" value="Genomic_DNA"/>
</dbReference>
<dbReference type="RefSeq" id="WP_245935028.1">
    <property type="nucleotide sequence ID" value="NZ_QKZK01000032.1"/>
</dbReference>
<keyword evidence="1" id="KW-1133">Transmembrane helix</keyword>
<feature type="transmembrane region" description="Helical" evidence="1">
    <location>
        <begin position="7"/>
        <end position="28"/>
    </location>
</feature>
<comment type="caution">
    <text evidence="2">The sequence shown here is derived from an EMBL/GenBank/DDBJ whole genome shotgun (WGS) entry which is preliminary data.</text>
</comment>
<reference evidence="2 3" key="1">
    <citation type="submission" date="2018-06" db="EMBL/GenBank/DDBJ databases">
        <title>Genomic Encyclopedia of Archaeal and Bacterial Type Strains, Phase II (KMG-II): from individual species to whole genera.</title>
        <authorList>
            <person name="Goeker M."/>
        </authorList>
    </citation>
    <scope>NUCLEOTIDE SEQUENCE [LARGE SCALE GENOMIC DNA]</scope>
    <source>
        <strain evidence="2 3">DSM 6779</strain>
    </source>
</reference>
<dbReference type="Pfam" id="PF25589">
    <property type="entry name" value="DUF7935"/>
    <property type="match status" value="1"/>
</dbReference>
<dbReference type="InterPro" id="IPR057695">
    <property type="entry name" value="DUF7935"/>
</dbReference>
<protein>
    <submittedName>
        <fullName evidence="2">Uncharacterized protein</fullName>
    </submittedName>
</protein>